<reference evidence="2" key="1">
    <citation type="submission" date="2022-10" db="EMBL/GenBank/DDBJ databases">
        <title>Characterization and whole genome sequencing of a new Roseateles species, isolated from fresh water.</title>
        <authorList>
            <person name="Guliayeva D.Y."/>
            <person name="Akhremchuk A.E."/>
            <person name="Sikolenko M.A."/>
            <person name="Valentovich L.N."/>
            <person name="Sidarenka A.V."/>
        </authorList>
    </citation>
    <scope>NUCLEOTIDE SEQUENCE</scope>
    <source>
        <strain evidence="2">BIM B-1768</strain>
    </source>
</reference>
<accession>A0ABY6B8S9</accession>
<proteinExistence type="predicted"/>
<evidence type="ECO:0000313" key="3">
    <source>
        <dbReference type="Proteomes" id="UP001064933"/>
    </source>
</evidence>
<keyword evidence="1" id="KW-0472">Membrane</keyword>
<sequence length="82" mass="9077">MNALILLMAGTLAVLGAVLFSEHFIGWGLAIWVAAAVLSQSLFMVEVWREYRRPGAVPRSLIHAVMTCLQRIWGSRAPRKNG</sequence>
<dbReference type="RefSeq" id="WP_261759447.1">
    <property type="nucleotide sequence ID" value="NZ_CP104562.2"/>
</dbReference>
<evidence type="ECO:0000256" key="1">
    <source>
        <dbReference type="SAM" id="Phobius"/>
    </source>
</evidence>
<keyword evidence="1" id="KW-0812">Transmembrane</keyword>
<keyword evidence="3" id="KW-1185">Reference proteome</keyword>
<gene>
    <name evidence="2" type="ORF">N4261_06850</name>
</gene>
<organism evidence="2 3">
    <name type="scientific">Roseateles amylovorans</name>
    <dbReference type="NCBI Taxonomy" id="2978473"/>
    <lineage>
        <taxon>Bacteria</taxon>
        <taxon>Pseudomonadati</taxon>
        <taxon>Pseudomonadota</taxon>
        <taxon>Betaproteobacteria</taxon>
        <taxon>Burkholderiales</taxon>
        <taxon>Sphaerotilaceae</taxon>
        <taxon>Roseateles</taxon>
    </lineage>
</organism>
<protein>
    <submittedName>
        <fullName evidence="2">Uncharacterized protein</fullName>
    </submittedName>
</protein>
<keyword evidence="1" id="KW-1133">Transmembrane helix</keyword>
<dbReference type="EMBL" id="CP104562">
    <property type="protein sequence ID" value="UXH79627.1"/>
    <property type="molecule type" value="Genomic_DNA"/>
</dbReference>
<feature type="transmembrane region" description="Helical" evidence="1">
    <location>
        <begin position="26"/>
        <end position="45"/>
    </location>
</feature>
<dbReference type="Proteomes" id="UP001064933">
    <property type="component" value="Chromosome"/>
</dbReference>
<name>A0ABY6B8S9_9BURK</name>
<evidence type="ECO:0000313" key="2">
    <source>
        <dbReference type="EMBL" id="UXH79627.1"/>
    </source>
</evidence>